<dbReference type="Pfam" id="PF13975">
    <property type="entry name" value="gag-asp_proteas"/>
    <property type="match status" value="1"/>
</dbReference>
<dbReference type="EMBL" id="LSSM01001234">
    <property type="protein sequence ID" value="OMJ26997.1"/>
    <property type="molecule type" value="Genomic_DNA"/>
</dbReference>
<dbReference type="FunFam" id="3.30.70.270:FF:000020">
    <property type="entry name" value="Transposon Tf2-6 polyprotein-like Protein"/>
    <property type="match status" value="1"/>
</dbReference>
<evidence type="ECO:0000256" key="9">
    <source>
        <dbReference type="ARBA" id="ARBA00023268"/>
    </source>
</evidence>
<dbReference type="SUPFAM" id="SSF56672">
    <property type="entry name" value="DNA/RNA polymerases"/>
    <property type="match status" value="1"/>
</dbReference>
<dbReference type="PANTHER" id="PTHR37984:SF5">
    <property type="entry name" value="PROTEIN NYNRIN-LIKE"/>
    <property type="match status" value="1"/>
</dbReference>
<dbReference type="GO" id="GO:0006508">
    <property type="term" value="P:proteolysis"/>
    <property type="evidence" value="ECO:0007669"/>
    <property type="project" value="InterPro"/>
</dbReference>
<evidence type="ECO:0000256" key="1">
    <source>
        <dbReference type="ARBA" id="ARBA00022679"/>
    </source>
</evidence>
<dbReference type="Gene3D" id="3.30.70.270">
    <property type="match status" value="2"/>
</dbReference>
<comment type="caution">
    <text evidence="12">The sequence shown here is derived from an EMBL/GenBank/DDBJ whole genome shotgun (WGS) entry which is preliminary data.</text>
</comment>
<dbReference type="PROSITE" id="PS50878">
    <property type="entry name" value="RT_POL"/>
    <property type="match status" value="1"/>
</dbReference>
<keyword evidence="10" id="KW-0175">Coiled coil</keyword>
<protein>
    <submittedName>
        <fullName evidence="12">Pol polyprotein</fullName>
    </submittedName>
</protein>
<dbReference type="Pfam" id="PF03732">
    <property type="entry name" value="Retrotrans_gag"/>
    <property type="match status" value="1"/>
</dbReference>
<evidence type="ECO:0000256" key="2">
    <source>
        <dbReference type="ARBA" id="ARBA00022695"/>
    </source>
</evidence>
<dbReference type="Pfam" id="PF00078">
    <property type="entry name" value="RVT_1"/>
    <property type="match status" value="1"/>
</dbReference>
<dbReference type="GO" id="GO:0004190">
    <property type="term" value="F:aspartic-type endopeptidase activity"/>
    <property type="evidence" value="ECO:0007669"/>
    <property type="project" value="UniProtKB-KW"/>
</dbReference>
<dbReference type="OrthoDB" id="3250101at2759"/>
<dbReference type="PANTHER" id="PTHR37984">
    <property type="entry name" value="PROTEIN CBG26694"/>
    <property type="match status" value="1"/>
</dbReference>
<evidence type="ECO:0000313" key="12">
    <source>
        <dbReference type="EMBL" id="OMJ26997.1"/>
    </source>
</evidence>
<evidence type="ECO:0000256" key="7">
    <source>
        <dbReference type="ARBA" id="ARBA00022884"/>
    </source>
</evidence>
<dbReference type="Proteomes" id="UP000187429">
    <property type="component" value="Unassembled WGS sequence"/>
</dbReference>
<keyword evidence="7" id="KW-0694">RNA-binding</keyword>
<evidence type="ECO:0000256" key="5">
    <source>
        <dbReference type="ARBA" id="ARBA00022759"/>
    </source>
</evidence>
<keyword evidence="3" id="KW-0540">Nuclease</keyword>
<keyword evidence="1" id="KW-0808">Transferase</keyword>
<organism evidence="12 13">
    <name type="scientific">Smittium culicis</name>
    <dbReference type="NCBI Taxonomy" id="133412"/>
    <lineage>
        <taxon>Eukaryota</taxon>
        <taxon>Fungi</taxon>
        <taxon>Fungi incertae sedis</taxon>
        <taxon>Zoopagomycota</taxon>
        <taxon>Kickxellomycotina</taxon>
        <taxon>Harpellomycetes</taxon>
        <taxon>Harpellales</taxon>
        <taxon>Legeriomycetaceae</taxon>
        <taxon>Smittium</taxon>
    </lineage>
</organism>
<dbReference type="InterPro" id="IPR005162">
    <property type="entry name" value="Retrotrans_gag_dom"/>
</dbReference>
<proteinExistence type="predicted"/>
<dbReference type="CDD" id="cd01647">
    <property type="entry name" value="RT_LTR"/>
    <property type="match status" value="1"/>
</dbReference>
<keyword evidence="5" id="KW-0255">Endonuclease</keyword>
<evidence type="ECO:0000256" key="6">
    <source>
        <dbReference type="ARBA" id="ARBA00022842"/>
    </source>
</evidence>
<dbReference type="AlphaFoldDB" id="A0A1R1YJA0"/>
<feature type="domain" description="Reverse transcriptase" evidence="11">
    <location>
        <begin position="713"/>
        <end position="893"/>
    </location>
</feature>
<dbReference type="InterPro" id="IPR021109">
    <property type="entry name" value="Peptidase_aspartic_dom_sf"/>
</dbReference>
<evidence type="ECO:0000256" key="3">
    <source>
        <dbReference type="ARBA" id="ARBA00022722"/>
    </source>
</evidence>
<dbReference type="InterPro" id="IPR001969">
    <property type="entry name" value="Aspartic_peptidase_AS"/>
</dbReference>
<dbReference type="GO" id="GO:0016779">
    <property type="term" value="F:nucleotidyltransferase activity"/>
    <property type="evidence" value="ECO:0007669"/>
    <property type="project" value="UniProtKB-KW"/>
</dbReference>
<dbReference type="Gene3D" id="2.40.70.10">
    <property type="entry name" value="Acid Proteases"/>
    <property type="match status" value="1"/>
</dbReference>
<dbReference type="GO" id="GO:0015074">
    <property type="term" value="P:DNA integration"/>
    <property type="evidence" value="ECO:0007669"/>
    <property type="project" value="UniProtKB-KW"/>
</dbReference>
<dbReference type="InterPro" id="IPR043502">
    <property type="entry name" value="DNA/RNA_pol_sf"/>
</dbReference>
<keyword evidence="9" id="KW-0511">Multifunctional enzyme</keyword>
<dbReference type="PROSITE" id="PS00141">
    <property type="entry name" value="ASP_PROTEASE"/>
    <property type="match status" value="1"/>
</dbReference>
<keyword evidence="2" id="KW-0548">Nucleotidyltransferase</keyword>
<gene>
    <name evidence="12" type="ORF">AYI69_g3582</name>
</gene>
<dbReference type="SUPFAM" id="SSF50630">
    <property type="entry name" value="Acid proteases"/>
    <property type="match status" value="1"/>
</dbReference>
<dbReference type="GO" id="GO:0004519">
    <property type="term" value="F:endonuclease activity"/>
    <property type="evidence" value="ECO:0007669"/>
    <property type="project" value="UniProtKB-KW"/>
</dbReference>
<dbReference type="InterPro" id="IPR050951">
    <property type="entry name" value="Retrovirus_Pol_polyprotein"/>
</dbReference>
<evidence type="ECO:0000256" key="4">
    <source>
        <dbReference type="ARBA" id="ARBA00022750"/>
    </source>
</evidence>
<keyword evidence="6" id="KW-0460">Magnesium</keyword>
<dbReference type="Pfam" id="PF17919">
    <property type="entry name" value="RT_RNaseH_2"/>
    <property type="match status" value="1"/>
</dbReference>
<evidence type="ECO:0000256" key="8">
    <source>
        <dbReference type="ARBA" id="ARBA00022908"/>
    </source>
</evidence>
<dbReference type="GO" id="GO:0003723">
    <property type="term" value="F:RNA binding"/>
    <property type="evidence" value="ECO:0007669"/>
    <property type="project" value="UniProtKB-KW"/>
</dbReference>
<keyword evidence="8" id="KW-0229">DNA integration</keyword>
<dbReference type="Gene3D" id="3.10.10.10">
    <property type="entry name" value="HIV Type 1 Reverse Transcriptase, subunit A, domain 1"/>
    <property type="match status" value="1"/>
</dbReference>
<evidence type="ECO:0000256" key="10">
    <source>
        <dbReference type="SAM" id="Coils"/>
    </source>
</evidence>
<accession>A0A1R1YJA0</accession>
<feature type="coiled-coil region" evidence="10">
    <location>
        <begin position="13"/>
        <end position="65"/>
    </location>
</feature>
<keyword evidence="4" id="KW-0064">Aspartyl protease</keyword>
<reference evidence="13" key="1">
    <citation type="submission" date="2017-01" db="EMBL/GenBank/DDBJ databases">
        <authorList>
            <person name="Wang Y."/>
            <person name="White M."/>
            <person name="Kvist S."/>
            <person name="Moncalvo J.-M."/>
        </authorList>
    </citation>
    <scope>NUCLEOTIDE SEQUENCE [LARGE SCALE GENOMIC DNA]</scope>
    <source>
        <strain evidence="13">ID-206-W2</strain>
    </source>
</reference>
<dbReference type="CDD" id="cd00303">
    <property type="entry name" value="retropepsin_like"/>
    <property type="match status" value="1"/>
</dbReference>
<dbReference type="InterPro" id="IPR043128">
    <property type="entry name" value="Rev_trsase/Diguanyl_cyclase"/>
</dbReference>
<dbReference type="InterPro" id="IPR000477">
    <property type="entry name" value="RT_dom"/>
</dbReference>
<keyword evidence="4" id="KW-0645">Protease</keyword>
<dbReference type="InterPro" id="IPR041577">
    <property type="entry name" value="RT_RNaseH_2"/>
</dbReference>
<keyword evidence="5" id="KW-0378">Hydrolase</keyword>
<keyword evidence="13" id="KW-1185">Reference proteome</keyword>
<name>A0A1R1YJA0_9FUNG</name>
<evidence type="ECO:0000313" key="13">
    <source>
        <dbReference type="Proteomes" id="UP000187429"/>
    </source>
</evidence>
<evidence type="ECO:0000259" key="11">
    <source>
        <dbReference type="PROSITE" id="PS50878"/>
    </source>
</evidence>
<sequence length="999" mass="112760">MSDASIQVTAEQLNNAEALLISKETEITEFRNQLIQGESQFQSAAEEHQEVLAKLEAKSKKNNELILQMTVMEKIMLKREMELVKLKADLYERISVLQSGTATHELAAGASGNAVKQISKLPVFEGKTIAYNRWINGVTEIFDNYTTLNDFQKRALVVESLKGPARDCVLQSGTATHELAAGASGNAVKQISKLPVFEGKTIAYNRWINGVTEIFDNYTTLNDFQKRALVVESLKGPARDWYDAVPDSKVADWNSFKEALNRQYRSLESTDKALERVDTLKLTLKSDFNSFIQQIKPSIKLIAGDNNTLAIAMLRKQVDPEIRKYAPKVANESFEEHEKRLKAHMNDSQAKFTSHSIRSNNMDIESFSTPIQVENDYAVAAAQYAPYSRQRQHVDNYQRNPCQLSRLPHNRENTTMTKEQFDEYFKNSICFNCGAKDERCSRRRLGKRPGSVIWSNSEPQLPKTPEPPDKYKYSLFAPQLPLQPMPADSIKPASLNKLNQYMNEDICFKLTANINSQPVTVLLDSGAQITSISESAANRLNLTFKNFKPLKLRMGNSSESTTTNKITTARICFGNTRYTTTFRVMPAQPFDVILGSNFIVATEVNYDPVKMTINFVQNQKVDSFSMVPSNCKITEWAPLILAAGALDCLPAADPDISAILRDVAELFNPTPSVIKIDFPHQLRLTTDQPCRARMRRYSPEETRILKEHIKELYQAGYARPSSSPYSSNPVIVPKTDGSSRVVINFRPLNKITIRDEYPLPRIDVILNQLFGCCFYTKLDILKAFYQIPLHPNSIEASEFSTPDGHHEFLIMPQGMSNSPATFQRNIDRTLRECIDAGYCAAFADDILVYSKSRNEHIQHLRSVLQKLNEKGFKANSKKCLFAVPKIEILGFTVSEKGQEISNSKIEAVKNFPRPNSVSTVRRFLGMVSFCRSFIDKFTEIASPLYKLLEKESGFKWNSDCETAFQRLITAMKTAPVLAHPDTTRSYIMYTDASNIVIGA</sequence>